<dbReference type="OrthoDB" id="5870636at2"/>
<dbReference type="GO" id="GO:0003824">
    <property type="term" value="F:catalytic activity"/>
    <property type="evidence" value="ECO:0007669"/>
    <property type="project" value="UniProtKB-ARBA"/>
</dbReference>
<dbReference type="Proteomes" id="UP000321363">
    <property type="component" value="Unassembled WGS sequence"/>
</dbReference>
<comment type="caution">
    <text evidence="3">The sequence shown here is derived from an EMBL/GenBank/DDBJ whole genome shotgun (WGS) entry which is preliminary data.</text>
</comment>
<reference evidence="3 4" key="1">
    <citation type="journal article" date="2005" name="Int. J. Syst. Evol. Microbiol.">
        <title>Bacillus litoralis sp. nov., isolated from a tidal flat of the Yellow Sea in Korea.</title>
        <authorList>
            <person name="Yoon J.H."/>
            <person name="Oh T.K."/>
        </authorList>
    </citation>
    <scope>NUCLEOTIDE SEQUENCE [LARGE SCALE GENOMIC DNA]</scope>
    <source>
        <strain evidence="3 4">SW-211</strain>
    </source>
</reference>
<dbReference type="AlphaFoldDB" id="A0A5C6VZW2"/>
<evidence type="ECO:0000259" key="2">
    <source>
        <dbReference type="Pfam" id="PF11575"/>
    </source>
</evidence>
<dbReference type="InterPro" id="IPR024726">
    <property type="entry name" value="FhuF_C"/>
</dbReference>
<sequence>MARLTTDEMEILKKYRLSCEKATTQSSITGQALVKPEQLQKLLESKEIQLKLNTSNHKVIGSMIMKRYAFLAALVLYAMSVYNKGINSSLANLSLQTDENDPIWLPSFYFEDLEVTTPEKSRNEWRATVVESLFKSNITKIVSAISREAKISKMILWENTAIYLFWMYESILEEGKYEEETLARIKEDFQFIVTKAPSDLFGRKGTNPLSKFYHPKKDDIRKRSTCCLFYLTSKNSDRCKTCPIECKQPENN</sequence>
<feature type="domain" description="Aerobactin siderophore biosynthesis IucA/IucC-like C-terminal" evidence="1">
    <location>
        <begin position="71"/>
        <end position="174"/>
    </location>
</feature>
<feature type="domain" description="Ferric siderophore reductase C-terminal" evidence="2">
    <location>
        <begin position="223"/>
        <end position="243"/>
    </location>
</feature>
<proteinExistence type="predicted"/>
<organism evidence="3 4">
    <name type="scientific">Metabacillus litoralis</name>
    <dbReference type="NCBI Taxonomy" id="152268"/>
    <lineage>
        <taxon>Bacteria</taxon>
        <taxon>Bacillati</taxon>
        <taxon>Bacillota</taxon>
        <taxon>Bacilli</taxon>
        <taxon>Bacillales</taxon>
        <taxon>Bacillaceae</taxon>
        <taxon>Metabacillus</taxon>
    </lineage>
</organism>
<keyword evidence="4" id="KW-1185">Reference proteome</keyword>
<protein>
    <recommendedName>
        <fullName evidence="5">Iron reductase</fullName>
    </recommendedName>
</protein>
<dbReference type="Pfam" id="PF11575">
    <property type="entry name" value="FhuF_C"/>
    <property type="match status" value="1"/>
</dbReference>
<dbReference type="InterPro" id="IPR022770">
    <property type="entry name" value="IucA/IucC-like_C"/>
</dbReference>
<evidence type="ECO:0000313" key="4">
    <source>
        <dbReference type="Proteomes" id="UP000321363"/>
    </source>
</evidence>
<gene>
    <name evidence="3" type="ORF">FS935_09675</name>
</gene>
<dbReference type="Pfam" id="PF06276">
    <property type="entry name" value="FhuF"/>
    <property type="match status" value="1"/>
</dbReference>
<dbReference type="RefSeq" id="WP_146947978.1">
    <property type="nucleotide sequence ID" value="NZ_VOQF01000005.1"/>
</dbReference>
<evidence type="ECO:0000313" key="3">
    <source>
        <dbReference type="EMBL" id="TXC91159.1"/>
    </source>
</evidence>
<name>A0A5C6VZW2_9BACI</name>
<evidence type="ECO:0000259" key="1">
    <source>
        <dbReference type="Pfam" id="PF06276"/>
    </source>
</evidence>
<dbReference type="GO" id="GO:0051537">
    <property type="term" value="F:2 iron, 2 sulfur cluster binding"/>
    <property type="evidence" value="ECO:0007669"/>
    <property type="project" value="InterPro"/>
</dbReference>
<accession>A0A5C6VZW2</accession>
<evidence type="ECO:0008006" key="5">
    <source>
        <dbReference type="Google" id="ProtNLM"/>
    </source>
</evidence>
<dbReference type="EMBL" id="VOQF01000005">
    <property type="protein sequence ID" value="TXC91159.1"/>
    <property type="molecule type" value="Genomic_DNA"/>
</dbReference>